<organism evidence="5 6">
    <name type="scientific">Kordia algicida OT-1</name>
    <dbReference type="NCBI Taxonomy" id="391587"/>
    <lineage>
        <taxon>Bacteria</taxon>
        <taxon>Pseudomonadati</taxon>
        <taxon>Bacteroidota</taxon>
        <taxon>Flavobacteriia</taxon>
        <taxon>Flavobacteriales</taxon>
        <taxon>Flavobacteriaceae</taxon>
        <taxon>Kordia</taxon>
    </lineage>
</organism>
<keyword evidence="2" id="KW-0472">Membrane</keyword>
<reference evidence="5 6" key="1">
    <citation type="journal article" date="2011" name="J. Bacteriol.">
        <title>Genome sequence of the algicidal bacterium Kordia algicida OT-1.</title>
        <authorList>
            <person name="Lee H.S."/>
            <person name="Kang S.G."/>
            <person name="Kwon K.K."/>
            <person name="Lee J.H."/>
            <person name="Kim S.J."/>
        </authorList>
    </citation>
    <scope>NUCLEOTIDE SEQUENCE [LARGE SCALE GENOMIC DNA]</scope>
    <source>
        <strain evidence="5 6">OT-1</strain>
    </source>
</reference>
<evidence type="ECO:0000259" key="4">
    <source>
        <dbReference type="Pfam" id="PF01103"/>
    </source>
</evidence>
<feature type="chain" id="PRO_5002736650" description="Bacterial surface antigen (D15) domain-containing protein" evidence="3">
    <location>
        <begin position="30"/>
        <end position="391"/>
    </location>
</feature>
<evidence type="ECO:0000313" key="6">
    <source>
        <dbReference type="Proteomes" id="UP000002945"/>
    </source>
</evidence>
<dbReference type="AlphaFoldDB" id="A9DMP3"/>
<dbReference type="STRING" id="391587.KAOT1_21372"/>
<evidence type="ECO:0000313" key="5">
    <source>
        <dbReference type="EMBL" id="EDP97755.1"/>
    </source>
</evidence>
<dbReference type="Gene3D" id="2.40.160.50">
    <property type="entry name" value="membrane protein fhac: a member of the omp85/tpsb transporter family"/>
    <property type="match status" value="1"/>
</dbReference>
<comment type="caution">
    <text evidence="5">The sequence shown here is derived from an EMBL/GenBank/DDBJ whole genome shotgun (WGS) entry which is preliminary data.</text>
</comment>
<dbReference type="EMBL" id="ABIB01000002">
    <property type="protein sequence ID" value="EDP97755.1"/>
    <property type="molecule type" value="Genomic_DNA"/>
</dbReference>
<feature type="signal peptide" evidence="3">
    <location>
        <begin position="1"/>
        <end position="29"/>
    </location>
</feature>
<accession>A9DMP3</accession>
<gene>
    <name evidence="5" type="ORF">KAOT1_21372</name>
</gene>
<protein>
    <recommendedName>
        <fullName evidence="4">Bacterial surface antigen (D15) domain-containing protein</fullName>
    </recommendedName>
</protein>
<dbReference type="GO" id="GO:0019867">
    <property type="term" value="C:outer membrane"/>
    <property type="evidence" value="ECO:0007669"/>
    <property type="project" value="InterPro"/>
</dbReference>
<evidence type="ECO:0000256" key="1">
    <source>
        <dbReference type="ARBA" id="ARBA00004370"/>
    </source>
</evidence>
<dbReference type="eggNOG" id="COG4775">
    <property type="taxonomic scope" value="Bacteria"/>
</dbReference>
<dbReference type="InterPro" id="IPR000184">
    <property type="entry name" value="Bac_surfAg_D15"/>
</dbReference>
<sequence length="391" mass="45580">MITLRNLKKIKHTFIFLLILFGFSTSVNAQTFDKLKEIFTFYPNKKAVERDSTIYKQKFIVAPVFSYSPETNFSFGTGAKYLFKFNGSGEETRVSNMPMSIQYTLNNQFFVYSGFEVFTNQEKWVIEGNLLFQNYPRLYYGIGKDTPDSAEEQYDYNQFLLEPIFLKRMFHRYLFVGAGFRLNHIYNTDFEADGLIDRNRPDGFNGSTSVGAEVAMLFDSRSNILNAQDGWYFEFTHGEYFKALGGTHKFNLTRFDLRHYLDVSKKNNDILAFHVVGQFSRGNLPFSEYAFFGSSEIMRGYQEGRFVERDLLATQVEYRKNFKNSRWGMVGFVGTGDVYNDVKSFQFKTLKPNYGLGARFMIDKSENLNLRLDWGFGKNTNNFYFTIAESF</sequence>
<keyword evidence="6" id="KW-1185">Reference proteome</keyword>
<dbReference type="HOGENOM" id="CLU_046092_0_0_10"/>
<dbReference type="Proteomes" id="UP000002945">
    <property type="component" value="Unassembled WGS sequence"/>
</dbReference>
<evidence type="ECO:0000256" key="2">
    <source>
        <dbReference type="ARBA" id="ARBA00023136"/>
    </source>
</evidence>
<proteinExistence type="predicted"/>
<dbReference type="RefSeq" id="WP_007096803.1">
    <property type="nucleotide sequence ID" value="NZ_CP142125.1"/>
</dbReference>
<name>A9DMP3_9FLAO</name>
<comment type="subcellular location">
    <subcellularLocation>
        <location evidence="1">Membrane</location>
    </subcellularLocation>
</comment>
<feature type="domain" description="Bacterial surface antigen (D15)" evidence="4">
    <location>
        <begin position="75"/>
        <end position="391"/>
    </location>
</feature>
<keyword evidence="3" id="KW-0732">Signal</keyword>
<dbReference type="Pfam" id="PF01103">
    <property type="entry name" value="Omp85"/>
    <property type="match status" value="1"/>
</dbReference>
<evidence type="ECO:0000256" key="3">
    <source>
        <dbReference type="SAM" id="SignalP"/>
    </source>
</evidence>